<proteinExistence type="predicted"/>
<reference evidence="2 3" key="1">
    <citation type="submission" date="2019-04" db="EMBL/GenBank/DDBJ databases">
        <authorList>
            <person name="Feng G."/>
            <person name="Zhu H."/>
        </authorList>
    </citation>
    <scope>NUCLEOTIDE SEQUENCE [LARGE SCALE GENOMIC DNA]</scope>
    <source>
        <strain evidence="2 3">6HR-1</strain>
    </source>
</reference>
<dbReference type="RefSeq" id="WP_123834580.1">
    <property type="nucleotide sequence ID" value="NZ_SRLB01000032.1"/>
</dbReference>
<name>A0A4Z0NGT1_9HYPH</name>
<dbReference type="EMBL" id="SRLB01000032">
    <property type="protein sequence ID" value="TGD95180.1"/>
    <property type="molecule type" value="Genomic_DNA"/>
</dbReference>
<evidence type="ECO:0000313" key="2">
    <source>
        <dbReference type="EMBL" id="TGD95180.1"/>
    </source>
</evidence>
<sequence length="112" mass="12306">MRPPRGRRADRGIPASREGRTGPWDQSAKLAAAPAKTPTRSYVVFESRFAQDLFCAVPTSLPIPVFLTDAGWQFRGTLGKRGFRPPGFRAAAARKAASRDGFYLFSPPHSED</sequence>
<dbReference type="AlphaFoldDB" id="A0A4Z0NGT1"/>
<evidence type="ECO:0000313" key="3">
    <source>
        <dbReference type="Proteomes" id="UP000297535"/>
    </source>
</evidence>
<accession>A0A4Z0NGT1</accession>
<feature type="region of interest" description="Disordered" evidence="1">
    <location>
        <begin position="1"/>
        <end position="33"/>
    </location>
</feature>
<gene>
    <name evidence="2" type="ORF">EU555_29130</name>
</gene>
<evidence type="ECO:0000256" key="1">
    <source>
        <dbReference type="SAM" id="MobiDB-lite"/>
    </source>
</evidence>
<comment type="caution">
    <text evidence="2">The sequence shown here is derived from an EMBL/GenBank/DDBJ whole genome shotgun (WGS) entry which is preliminary data.</text>
</comment>
<keyword evidence="3" id="KW-1185">Reference proteome</keyword>
<organism evidence="2 3">
    <name type="scientific">Methylobacterium nonmethylotrophicum</name>
    <dbReference type="NCBI Taxonomy" id="1141884"/>
    <lineage>
        <taxon>Bacteria</taxon>
        <taxon>Pseudomonadati</taxon>
        <taxon>Pseudomonadota</taxon>
        <taxon>Alphaproteobacteria</taxon>
        <taxon>Hyphomicrobiales</taxon>
        <taxon>Methylobacteriaceae</taxon>
        <taxon>Methylobacterium</taxon>
    </lineage>
</organism>
<dbReference type="OrthoDB" id="7916358at2"/>
<dbReference type="Proteomes" id="UP000297535">
    <property type="component" value="Unassembled WGS sequence"/>
</dbReference>
<protein>
    <submittedName>
        <fullName evidence="2">Uncharacterized protein</fullName>
    </submittedName>
</protein>